<dbReference type="EMBL" id="PEDL01000030">
    <property type="protein sequence ID" value="PHV69385.1"/>
    <property type="molecule type" value="Genomic_DNA"/>
</dbReference>
<sequence>MDKCPSITRKRKGDKMEAFQHIRGNEDVKAYFTKVIKKNKLSHSYIFEGPYGVGKNTFALALAKYILCEAKEGNKPCNSCKSCYMTHAGTHPDLISIEKDTKVTKIETIRNNMVKEMDIKPYQSDYKVVIVKAADTITIEGQNAMLKTIEEPPSYGIIILVCENASRMLPTIKSRCIMVRFNPLTKKQLDTYLIDEPISESKREVLKKLSEGSIGKVKDILKDESFFELRDQAVNYLQRLDKADLIGVYDLVKEITEQKEEIEKILEHWLLWYRDIAIIKAVGIGDLYYSDYQQQLLDIAYKLTYNKVSQNIDCIIKALADMRQNIYSTFVIENLLLRLKERKK</sequence>
<keyword evidence="2" id="KW-1185">Reference proteome</keyword>
<evidence type="ECO:0000313" key="1">
    <source>
        <dbReference type="EMBL" id="PHV69385.1"/>
    </source>
</evidence>
<accession>A0AC61D9E7</accession>
<gene>
    <name evidence="1" type="primary">holB</name>
    <name evidence="1" type="ORF">CS063_16005</name>
</gene>
<evidence type="ECO:0000313" key="2">
    <source>
        <dbReference type="Proteomes" id="UP000224460"/>
    </source>
</evidence>
<proteinExistence type="predicted"/>
<protein>
    <submittedName>
        <fullName evidence="1">DNA polymerase III subunit delta</fullName>
    </submittedName>
</protein>
<reference evidence="1" key="1">
    <citation type="submission" date="2017-10" db="EMBL/GenBank/DDBJ databases">
        <title>Genome sequence of cellulolytic Lachnospiraceae bacterium XHS1971 isolated from hotspring sediment.</title>
        <authorList>
            <person name="Vasudevan G."/>
            <person name="Joshi A.J."/>
            <person name="Hivarkar S."/>
            <person name="Lanjekar V.B."/>
            <person name="Dhakephalkar P.K."/>
            <person name="Dagar S."/>
        </authorList>
    </citation>
    <scope>NUCLEOTIDE SEQUENCE</scope>
    <source>
        <strain evidence="1">XHS1971</strain>
    </source>
</reference>
<name>A0AC61D9E7_9FIRM</name>
<organism evidence="1 2">
    <name type="scientific">Sporanaerobium hydrogeniformans</name>
    <dbReference type="NCBI Taxonomy" id="3072179"/>
    <lineage>
        <taxon>Bacteria</taxon>
        <taxon>Bacillati</taxon>
        <taxon>Bacillota</taxon>
        <taxon>Clostridia</taxon>
        <taxon>Lachnospirales</taxon>
        <taxon>Lachnospiraceae</taxon>
        <taxon>Sporanaerobium</taxon>
    </lineage>
</organism>
<dbReference type="Proteomes" id="UP000224460">
    <property type="component" value="Unassembled WGS sequence"/>
</dbReference>
<comment type="caution">
    <text evidence="1">The sequence shown here is derived from an EMBL/GenBank/DDBJ whole genome shotgun (WGS) entry which is preliminary data.</text>
</comment>